<reference evidence="1" key="1">
    <citation type="submission" date="2021-03" db="EMBL/GenBank/DDBJ databases">
        <title>Comparative genomics and phylogenomic investigation of the class Geoglossomycetes provide insights into ecological specialization and systematics.</title>
        <authorList>
            <person name="Melie T."/>
            <person name="Pirro S."/>
            <person name="Miller A.N."/>
            <person name="Quandt A."/>
        </authorList>
    </citation>
    <scope>NUCLEOTIDE SEQUENCE</scope>
    <source>
        <strain evidence="1">CAQ_001_2017</strain>
    </source>
</reference>
<name>A0A9P8IDL3_9PEZI</name>
<sequence length="60" mass="6798">MARLKREIINAASYHDEQIAELVSAARGLIASGQLWDRTFESTYELEQVMSFNTAIKPLL</sequence>
<gene>
    <name evidence="1" type="ORF">GP486_006486</name>
</gene>
<evidence type="ECO:0000313" key="2">
    <source>
        <dbReference type="Proteomes" id="UP000750711"/>
    </source>
</evidence>
<evidence type="ECO:0000313" key="1">
    <source>
        <dbReference type="EMBL" id="KAH0553443.1"/>
    </source>
</evidence>
<accession>A0A9P8IDL3</accession>
<proteinExistence type="predicted"/>
<comment type="caution">
    <text evidence="1">The sequence shown here is derived from an EMBL/GenBank/DDBJ whole genome shotgun (WGS) entry which is preliminary data.</text>
</comment>
<organism evidence="1 2">
    <name type="scientific">Trichoglossum hirsutum</name>
    <dbReference type="NCBI Taxonomy" id="265104"/>
    <lineage>
        <taxon>Eukaryota</taxon>
        <taxon>Fungi</taxon>
        <taxon>Dikarya</taxon>
        <taxon>Ascomycota</taxon>
        <taxon>Pezizomycotina</taxon>
        <taxon>Geoglossomycetes</taxon>
        <taxon>Geoglossales</taxon>
        <taxon>Geoglossaceae</taxon>
        <taxon>Trichoglossum</taxon>
    </lineage>
</organism>
<dbReference type="Proteomes" id="UP000750711">
    <property type="component" value="Unassembled WGS sequence"/>
</dbReference>
<protein>
    <submittedName>
        <fullName evidence="1">Uncharacterized protein</fullName>
    </submittedName>
</protein>
<dbReference type="AlphaFoldDB" id="A0A9P8IDL3"/>
<dbReference type="EMBL" id="JAGHQM010001472">
    <property type="protein sequence ID" value="KAH0553443.1"/>
    <property type="molecule type" value="Genomic_DNA"/>
</dbReference>
<keyword evidence="2" id="KW-1185">Reference proteome</keyword>